<proteinExistence type="inferred from homology"/>
<dbReference type="InterPro" id="IPR031567">
    <property type="entry name" value="CRIM_dom"/>
</dbReference>
<organism evidence="5 6">
    <name type="scientific">Pichia inconspicua</name>
    <dbReference type="NCBI Taxonomy" id="52247"/>
    <lineage>
        <taxon>Eukaryota</taxon>
        <taxon>Fungi</taxon>
        <taxon>Dikarya</taxon>
        <taxon>Ascomycota</taxon>
        <taxon>Saccharomycotina</taxon>
        <taxon>Pichiomycetes</taxon>
        <taxon>Pichiales</taxon>
        <taxon>Pichiaceae</taxon>
        <taxon>Pichia</taxon>
    </lineage>
</organism>
<comment type="similarity">
    <text evidence="1">Belongs to the SIN1 family.</text>
</comment>
<dbReference type="InterPro" id="IPR011993">
    <property type="entry name" value="PH-like_dom_sf"/>
</dbReference>
<reference evidence="5 6" key="1">
    <citation type="journal article" date="2019" name="Front. Genet.">
        <title>Whole-Genome Sequencing of the Opportunistic Yeast Pathogen Candida inconspicua Uncovers Its Hybrid Origin.</title>
        <authorList>
            <person name="Mixao V."/>
            <person name="Hansen A.P."/>
            <person name="Saus E."/>
            <person name="Boekhout T."/>
            <person name="Lass-Florl C."/>
            <person name="Gabaldon T."/>
        </authorList>
    </citation>
    <scope>NUCLEOTIDE SEQUENCE [LARGE SCALE GENOMIC DNA]</scope>
    <source>
        <strain evidence="5 6">CBS 180</strain>
    </source>
</reference>
<evidence type="ECO:0000259" key="3">
    <source>
        <dbReference type="Pfam" id="PF16978"/>
    </source>
</evidence>
<feature type="region of interest" description="Disordered" evidence="2">
    <location>
        <begin position="291"/>
        <end position="361"/>
    </location>
</feature>
<feature type="compositionally biased region" description="Polar residues" evidence="2">
    <location>
        <begin position="59"/>
        <end position="71"/>
    </location>
</feature>
<dbReference type="InterPro" id="IPR008828">
    <property type="entry name" value="Sin1/Avo1"/>
</dbReference>
<dbReference type="STRING" id="52247.A0A4V4NF16"/>
<dbReference type="AlphaFoldDB" id="A0A4V4NF16"/>
<dbReference type="InterPro" id="IPR031313">
    <property type="entry name" value="Sin1_PH_dom"/>
</dbReference>
<protein>
    <submittedName>
        <fullName evidence="5">Uncharacterized protein</fullName>
    </submittedName>
</protein>
<dbReference type="Gene3D" id="2.30.29.30">
    <property type="entry name" value="Pleckstrin-homology domain (PH domain)/Phosphotyrosine-binding domain (PTB)"/>
    <property type="match status" value="1"/>
</dbReference>
<feature type="compositionally biased region" description="Low complexity" evidence="2">
    <location>
        <begin position="576"/>
        <end position="587"/>
    </location>
</feature>
<feature type="domain" description="SIN1-type PH" evidence="4">
    <location>
        <begin position="713"/>
        <end position="815"/>
    </location>
</feature>
<accession>A0A4V4NF16</accession>
<dbReference type="Proteomes" id="UP000307173">
    <property type="component" value="Unassembled WGS sequence"/>
</dbReference>
<feature type="region of interest" description="Disordered" evidence="2">
    <location>
        <begin position="630"/>
        <end position="660"/>
    </location>
</feature>
<evidence type="ECO:0000259" key="4">
    <source>
        <dbReference type="Pfam" id="PF16979"/>
    </source>
</evidence>
<dbReference type="GO" id="GO:0038203">
    <property type="term" value="P:TORC2 signaling"/>
    <property type="evidence" value="ECO:0007669"/>
    <property type="project" value="TreeGrafter"/>
</dbReference>
<gene>
    <name evidence="5" type="ORF">CANINC_004953</name>
</gene>
<feature type="compositionally biased region" description="Acidic residues" evidence="2">
    <location>
        <begin position="298"/>
        <end position="350"/>
    </location>
</feature>
<feature type="compositionally biased region" description="Basic residues" evidence="2">
    <location>
        <begin position="39"/>
        <end position="48"/>
    </location>
</feature>
<dbReference type="OrthoDB" id="241990at2759"/>
<feature type="region of interest" description="Disordered" evidence="2">
    <location>
        <begin position="1"/>
        <end position="104"/>
    </location>
</feature>
<feature type="compositionally biased region" description="Low complexity" evidence="2">
    <location>
        <begin position="49"/>
        <end position="58"/>
    </location>
</feature>
<feature type="domain" description="CRIM" evidence="3">
    <location>
        <begin position="439"/>
        <end position="560"/>
    </location>
</feature>
<dbReference type="GO" id="GO:0031932">
    <property type="term" value="C:TORC2 complex"/>
    <property type="evidence" value="ECO:0007669"/>
    <property type="project" value="InterPro"/>
</dbReference>
<evidence type="ECO:0000256" key="2">
    <source>
        <dbReference type="SAM" id="MobiDB-lite"/>
    </source>
</evidence>
<feature type="region of interest" description="Disordered" evidence="2">
    <location>
        <begin position="558"/>
        <end position="587"/>
    </location>
</feature>
<dbReference type="Pfam" id="PF16978">
    <property type="entry name" value="CRIM"/>
    <property type="match status" value="1"/>
</dbReference>
<comment type="caution">
    <text evidence="5">The sequence shown here is derived from an EMBL/GenBank/DDBJ whole genome shotgun (WGS) entry which is preliminary data.</text>
</comment>
<dbReference type="GO" id="GO:0005886">
    <property type="term" value="C:plasma membrane"/>
    <property type="evidence" value="ECO:0007669"/>
    <property type="project" value="TreeGrafter"/>
</dbReference>
<dbReference type="Pfam" id="PF16979">
    <property type="entry name" value="SIN1_PH"/>
    <property type="match status" value="1"/>
</dbReference>
<dbReference type="GO" id="GO:0005737">
    <property type="term" value="C:cytoplasm"/>
    <property type="evidence" value="ECO:0007669"/>
    <property type="project" value="TreeGrafter"/>
</dbReference>
<evidence type="ECO:0000313" key="5">
    <source>
        <dbReference type="EMBL" id="TID13267.1"/>
    </source>
</evidence>
<dbReference type="PANTHER" id="PTHR13335:SF1">
    <property type="entry name" value="TARGET OF RAPAMYCIN COMPLEX 2 SUBUNIT MAPKAP1"/>
    <property type="match status" value="1"/>
</dbReference>
<keyword evidence="6" id="KW-1185">Reference proteome</keyword>
<feature type="compositionally biased region" description="Low complexity" evidence="2">
    <location>
        <begin position="13"/>
        <end position="30"/>
    </location>
</feature>
<dbReference type="EMBL" id="SELW01000680">
    <property type="protein sequence ID" value="TID13267.1"/>
    <property type="molecule type" value="Genomic_DNA"/>
</dbReference>
<sequence>MQASPPLQEIPNRTSESSIASLLSTSSQSISPPPSRNNPRLRPHKRRSVPAPRSRSVSWASTGMASNQPNVETPLISVQFASRRVKDDSSHERDSAALNDIGSDYSNSFRQSHYNIDEVYSEDSDKDDKEYSSNCETMDDNRSLSDPIFAEVTELKQVMREENKRIVDILEQTCCAILRGMDHEPTIFGKTPPLKYESGYDKTELGKDWLLKPKEERKNTETETDSVLTLNSVGINHTLIEKNTGLKLNIDKSKSVENSANATDNHSGSLVISDYYMTDSDLEYFKGDEQSELKSAGEDDDDDGDDDDVEEDLVNDDDSESSGDSAVDDSLIDEEFGDSGDDLDSEDLGTDSESVTESYDDFDVQLLPNSRDKTEKEIPDIKEISFVPSRRRKSSSALQTTNVMNSMAEKEKEKEREKKEEMLKELFAKQDVDILPKPSKLSSLISTKQISLDYYKYVGKKQSSDDVLKSVTITIPSLGKKIECEINTSAKIVELIGYALWKAGDESSKGSNAWKCYLGDDGEIEDDFGVLDRTREIKSYGGADEFVLVECTESEITQNEKVTPSPIAQLEETGASTTDKSNTDTNTIGGVMDIVTGEISSTPVVGSPASLESDMTKQMNAQTLAVTRKVQKQKQLKSQNTIKKDLAKKRRPVPQSSVTPSLQTQRLMKMDTKLNLKKTRNTIQTILHNTADKYADTKKELFTGDHEGDEQGYYSWTVWRRQHMSFKTKLPKTLTIDGYQIYLLPFNEYKGSWYESKSYNFHISQVLKVSMNAKVPTYFKIVIKKNSEGVVKKYYLEAVNERECREIVGRIRKLAKSYK</sequence>
<dbReference type="PANTHER" id="PTHR13335">
    <property type="entry name" value="TARGET OF RAPAMYCIN COMPLEX 2 SUBUNIT MAPKAP1"/>
    <property type="match status" value="1"/>
</dbReference>
<feature type="compositionally biased region" description="Basic and acidic residues" evidence="2">
    <location>
        <begin position="84"/>
        <end position="95"/>
    </location>
</feature>
<feature type="region of interest" description="Disordered" evidence="2">
    <location>
        <begin position="121"/>
        <end position="142"/>
    </location>
</feature>
<evidence type="ECO:0000256" key="1">
    <source>
        <dbReference type="ARBA" id="ARBA00009407"/>
    </source>
</evidence>
<dbReference type="GO" id="GO:0005546">
    <property type="term" value="F:phosphatidylinositol-4,5-bisphosphate binding"/>
    <property type="evidence" value="ECO:0007669"/>
    <property type="project" value="TreeGrafter"/>
</dbReference>
<evidence type="ECO:0000313" key="6">
    <source>
        <dbReference type="Proteomes" id="UP000307173"/>
    </source>
</evidence>
<name>A0A4V4NF16_9ASCO</name>